<dbReference type="Proteomes" id="UP001054837">
    <property type="component" value="Unassembled WGS sequence"/>
</dbReference>
<sequence>MQLMSESGTNCCFRHAESIQSESNRSSDFRCIKSRQCTSNMNSCVISSPISWKTPPETRIRRFPFTSQNFCLHANFLEKLFEMISLKVSFMQELSKLSECCSKSFQEISAESVRGRCIGSHLRPMQLMSESGTNCCFRHAESIQSESNRRSDFRCIKSCQRTSNINSCVVLKAGF</sequence>
<reference evidence="1 2" key="1">
    <citation type="submission" date="2021-06" db="EMBL/GenBank/DDBJ databases">
        <title>Caerostris darwini draft genome.</title>
        <authorList>
            <person name="Kono N."/>
            <person name="Arakawa K."/>
        </authorList>
    </citation>
    <scope>NUCLEOTIDE SEQUENCE [LARGE SCALE GENOMIC DNA]</scope>
</reference>
<comment type="caution">
    <text evidence="1">The sequence shown here is derived from an EMBL/GenBank/DDBJ whole genome shotgun (WGS) entry which is preliminary data.</text>
</comment>
<name>A0AAV4Q839_9ARAC</name>
<keyword evidence="2" id="KW-1185">Reference proteome</keyword>
<gene>
    <name evidence="1" type="ORF">CDAR_49451</name>
</gene>
<proteinExistence type="predicted"/>
<evidence type="ECO:0000313" key="1">
    <source>
        <dbReference type="EMBL" id="GIY05554.1"/>
    </source>
</evidence>
<evidence type="ECO:0000313" key="2">
    <source>
        <dbReference type="Proteomes" id="UP001054837"/>
    </source>
</evidence>
<organism evidence="1 2">
    <name type="scientific">Caerostris darwini</name>
    <dbReference type="NCBI Taxonomy" id="1538125"/>
    <lineage>
        <taxon>Eukaryota</taxon>
        <taxon>Metazoa</taxon>
        <taxon>Ecdysozoa</taxon>
        <taxon>Arthropoda</taxon>
        <taxon>Chelicerata</taxon>
        <taxon>Arachnida</taxon>
        <taxon>Araneae</taxon>
        <taxon>Araneomorphae</taxon>
        <taxon>Entelegynae</taxon>
        <taxon>Araneoidea</taxon>
        <taxon>Araneidae</taxon>
        <taxon>Caerostris</taxon>
    </lineage>
</organism>
<dbReference type="EMBL" id="BPLQ01004098">
    <property type="protein sequence ID" value="GIY05554.1"/>
    <property type="molecule type" value="Genomic_DNA"/>
</dbReference>
<protein>
    <submittedName>
        <fullName evidence="1">Uncharacterized protein</fullName>
    </submittedName>
</protein>
<dbReference type="AlphaFoldDB" id="A0AAV4Q839"/>
<accession>A0AAV4Q839</accession>